<proteinExistence type="predicted"/>
<dbReference type="NCBIfam" id="NF008528">
    <property type="entry name" value="PRK11463.1-2"/>
    <property type="match status" value="1"/>
</dbReference>
<dbReference type="EMBL" id="PVTI01000050">
    <property type="protein sequence ID" value="PRY48613.1"/>
    <property type="molecule type" value="Genomic_DNA"/>
</dbReference>
<dbReference type="InterPro" id="IPR007313">
    <property type="entry name" value="FxsA"/>
</dbReference>
<feature type="transmembrane region" description="Helical" evidence="2">
    <location>
        <begin position="20"/>
        <end position="41"/>
    </location>
</feature>
<feature type="region of interest" description="Disordered" evidence="1">
    <location>
        <begin position="152"/>
        <end position="184"/>
    </location>
</feature>
<dbReference type="Pfam" id="PF04186">
    <property type="entry name" value="FxsA"/>
    <property type="match status" value="1"/>
</dbReference>
<evidence type="ECO:0000313" key="4">
    <source>
        <dbReference type="Proteomes" id="UP000237822"/>
    </source>
</evidence>
<evidence type="ECO:0000313" key="3">
    <source>
        <dbReference type="EMBL" id="PRY48613.1"/>
    </source>
</evidence>
<dbReference type="AlphaFoldDB" id="A0A2T0TSJ1"/>
<gene>
    <name evidence="3" type="ORF">BCF74_15011</name>
</gene>
<protein>
    <submittedName>
        <fullName evidence="3">UPF0716 protein FxsA</fullName>
    </submittedName>
</protein>
<feature type="compositionally biased region" description="Gly residues" evidence="1">
    <location>
        <begin position="152"/>
        <end position="178"/>
    </location>
</feature>
<dbReference type="RefSeq" id="WP_245889429.1">
    <property type="nucleotide sequence ID" value="NZ_PVTI01000050.1"/>
</dbReference>
<keyword evidence="2" id="KW-0472">Membrane</keyword>
<dbReference type="PANTHER" id="PTHR35335:SF1">
    <property type="entry name" value="UPF0716 PROTEIN FXSA"/>
    <property type="match status" value="1"/>
</dbReference>
<dbReference type="Proteomes" id="UP000237822">
    <property type="component" value="Unassembled WGS sequence"/>
</dbReference>
<feature type="transmembrane region" description="Helical" evidence="2">
    <location>
        <begin position="47"/>
        <end position="65"/>
    </location>
</feature>
<organism evidence="3 4">
    <name type="scientific">Knoellia remsis</name>
    <dbReference type="NCBI Taxonomy" id="407159"/>
    <lineage>
        <taxon>Bacteria</taxon>
        <taxon>Bacillati</taxon>
        <taxon>Actinomycetota</taxon>
        <taxon>Actinomycetes</taxon>
        <taxon>Micrococcales</taxon>
        <taxon>Intrasporangiaceae</taxon>
        <taxon>Knoellia</taxon>
    </lineage>
</organism>
<keyword evidence="2" id="KW-0812">Transmembrane</keyword>
<dbReference type="PANTHER" id="PTHR35335">
    <property type="entry name" value="UPF0716 PROTEIN FXSA"/>
    <property type="match status" value="1"/>
</dbReference>
<accession>A0A2T0TSJ1</accession>
<evidence type="ECO:0000256" key="2">
    <source>
        <dbReference type="SAM" id="Phobius"/>
    </source>
</evidence>
<evidence type="ECO:0000256" key="1">
    <source>
        <dbReference type="SAM" id="MobiDB-lite"/>
    </source>
</evidence>
<feature type="transmembrane region" description="Helical" evidence="2">
    <location>
        <begin position="94"/>
        <end position="119"/>
    </location>
</feature>
<comment type="caution">
    <text evidence="3">The sequence shown here is derived from an EMBL/GenBank/DDBJ whole genome shotgun (WGS) entry which is preliminary data.</text>
</comment>
<keyword evidence="4" id="KW-1185">Reference proteome</keyword>
<sequence length="184" mass="19223">MNQSIGSTPYARRQRRPRWLTWVLVGLVLAPIIEITVLVMVGKAIGIGWTLLALLVLTLLGTWLMRREGSRSWRALREASATGRPPSREIADGALVLIGGAFLLLPGFVSDVIGLFFILPFTRGVARRLLEAFVASRVLLVSPFGSGRFGPGSGPGTGGAAGPGGGYGTGNGGAGGTIRGEVID</sequence>
<name>A0A2T0TSJ1_9MICO</name>
<keyword evidence="2" id="KW-1133">Transmembrane helix</keyword>
<reference evidence="3 4" key="1">
    <citation type="submission" date="2018-03" db="EMBL/GenBank/DDBJ databases">
        <title>Genomic Encyclopedia of Archaeal and Bacterial Type Strains, Phase II (KMG-II): from individual species to whole genera.</title>
        <authorList>
            <person name="Goeker M."/>
        </authorList>
    </citation>
    <scope>NUCLEOTIDE SEQUENCE [LARGE SCALE GENOMIC DNA]</scope>
    <source>
        <strain evidence="3 4">ATCC BAA-1496</strain>
    </source>
</reference>
<dbReference type="GO" id="GO:0016020">
    <property type="term" value="C:membrane"/>
    <property type="evidence" value="ECO:0007669"/>
    <property type="project" value="InterPro"/>
</dbReference>